<keyword evidence="2" id="KW-1185">Reference proteome</keyword>
<sequence length="51" mass="5184">MSVAAAKATGRLTGPRATGFEGCDADGRMWAPVAGNSKAVYNISISEGKVI</sequence>
<dbReference type="RefSeq" id="WP_282766661.1">
    <property type="nucleotide sequence ID" value="NZ_JASCTH010000041.1"/>
</dbReference>
<gene>
    <name evidence="1" type="ORF">QLQ12_42080</name>
</gene>
<organism evidence="1 2">
    <name type="scientific">Actinoplanes sandaracinus</name>
    <dbReference type="NCBI Taxonomy" id="3045177"/>
    <lineage>
        <taxon>Bacteria</taxon>
        <taxon>Bacillati</taxon>
        <taxon>Actinomycetota</taxon>
        <taxon>Actinomycetes</taxon>
        <taxon>Micromonosporales</taxon>
        <taxon>Micromonosporaceae</taxon>
        <taxon>Actinoplanes</taxon>
    </lineage>
</organism>
<comment type="caution">
    <text evidence="1">The sequence shown here is derived from an EMBL/GenBank/DDBJ whole genome shotgun (WGS) entry which is preliminary data.</text>
</comment>
<proteinExistence type="predicted"/>
<evidence type="ECO:0008006" key="3">
    <source>
        <dbReference type="Google" id="ProtNLM"/>
    </source>
</evidence>
<name>A0ABT6WZL0_9ACTN</name>
<reference evidence="1 2" key="1">
    <citation type="submission" date="2023-05" db="EMBL/GenBank/DDBJ databases">
        <title>Actinoplanes sp. NEAU-A12 genome sequencing.</title>
        <authorList>
            <person name="Wang Z.-S."/>
        </authorList>
    </citation>
    <scope>NUCLEOTIDE SEQUENCE [LARGE SCALE GENOMIC DNA]</scope>
    <source>
        <strain evidence="1 2">NEAU-A12</strain>
    </source>
</reference>
<evidence type="ECO:0000313" key="2">
    <source>
        <dbReference type="Proteomes" id="UP001241758"/>
    </source>
</evidence>
<dbReference type="Proteomes" id="UP001241758">
    <property type="component" value="Unassembled WGS sequence"/>
</dbReference>
<accession>A0ABT6WZL0</accession>
<dbReference type="EMBL" id="JASCTH010000041">
    <property type="protein sequence ID" value="MDI6105195.1"/>
    <property type="molecule type" value="Genomic_DNA"/>
</dbReference>
<evidence type="ECO:0000313" key="1">
    <source>
        <dbReference type="EMBL" id="MDI6105195.1"/>
    </source>
</evidence>
<protein>
    <recommendedName>
        <fullName evidence="3">SMP-30/Gluconolactonase/LRE-like region domain-containing protein</fullName>
    </recommendedName>
</protein>